<name>A0A9X4KE75_9BACL</name>
<dbReference type="InterPro" id="IPR009057">
    <property type="entry name" value="Homeodomain-like_sf"/>
</dbReference>
<dbReference type="AlphaFoldDB" id="A0A9X4KE75"/>
<sequence length="205" mass="22913">MMIKQSLRDLKKEATAHALADAAYELALERGLDGFVVDDIAQRAGYSRRTFANHFSCKEEAVVMSTVAFKENHEPEQLLAAIPADATPLDTLQHLLKMRLTAELFRKLRTLVNMSKQAPTLEPYILIVLRKLQFEAQSILSELSRGRHPESYAHLLAGATYGVMLPLIDGSLNVLLPGEPAAEFAEAMTFEQYLDTAFSYLRQGF</sequence>
<keyword evidence="5" id="KW-1185">Reference proteome</keyword>
<dbReference type="InterPro" id="IPR001647">
    <property type="entry name" value="HTH_TetR"/>
</dbReference>
<gene>
    <name evidence="4" type="ORF">OMP38_06375</name>
</gene>
<dbReference type="PRINTS" id="PR00455">
    <property type="entry name" value="HTHTETR"/>
</dbReference>
<feature type="DNA-binding region" description="H-T-H motif" evidence="2">
    <location>
        <begin position="36"/>
        <end position="55"/>
    </location>
</feature>
<dbReference type="EMBL" id="JAPDHZ010000002">
    <property type="protein sequence ID" value="MDG0790514.1"/>
    <property type="molecule type" value="Genomic_DNA"/>
</dbReference>
<organism evidence="4 5">
    <name type="scientific">Cohnella ginsengisoli</name>
    <dbReference type="NCBI Taxonomy" id="425004"/>
    <lineage>
        <taxon>Bacteria</taxon>
        <taxon>Bacillati</taxon>
        <taxon>Bacillota</taxon>
        <taxon>Bacilli</taxon>
        <taxon>Bacillales</taxon>
        <taxon>Paenibacillaceae</taxon>
        <taxon>Cohnella</taxon>
    </lineage>
</organism>
<comment type="caution">
    <text evidence="4">The sequence shown here is derived from an EMBL/GenBank/DDBJ whole genome shotgun (WGS) entry which is preliminary data.</text>
</comment>
<dbReference type="Proteomes" id="UP001153387">
    <property type="component" value="Unassembled WGS sequence"/>
</dbReference>
<proteinExistence type="predicted"/>
<evidence type="ECO:0000259" key="3">
    <source>
        <dbReference type="PROSITE" id="PS50977"/>
    </source>
</evidence>
<evidence type="ECO:0000313" key="5">
    <source>
        <dbReference type="Proteomes" id="UP001153387"/>
    </source>
</evidence>
<reference evidence="4 5" key="1">
    <citation type="submission" date="2022-10" db="EMBL/GenBank/DDBJ databases">
        <title>Comparative genomic analysis of Cohnella hashimotonis sp. nov., isolated from the International Space Station.</title>
        <authorList>
            <person name="Simpson A."/>
            <person name="Venkateswaran K."/>
        </authorList>
    </citation>
    <scope>NUCLEOTIDE SEQUENCE [LARGE SCALE GENOMIC DNA]</scope>
    <source>
        <strain evidence="4 5">DSM 18997</strain>
    </source>
</reference>
<keyword evidence="1 2" id="KW-0238">DNA-binding</keyword>
<feature type="domain" description="HTH tetR-type" evidence="3">
    <location>
        <begin position="13"/>
        <end position="73"/>
    </location>
</feature>
<dbReference type="GO" id="GO:0003677">
    <property type="term" value="F:DNA binding"/>
    <property type="evidence" value="ECO:0007669"/>
    <property type="project" value="UniProtKB-UniRule"/>
</dbReference>
<dbReference type="Pfam" id="PF00440">
    <property type="entry name" value="TetR_N"/>
    <property type="match status" value="1"/>
</dbReference>
<dbReference type="Gene3D" id="1.10.357.10">
    <property type="entry name" value="Tetracycline Repressor, domain 2"/>
    <property type="match status" value="1"/>
</dbReference>
<accession>A0A9X4KE75</accession>
<evidence type="ECO:0000256" key="2">
    <source>
        <dbReference type="PROSITE-ProRule" id="PRU00335"/>
    </source>
</evidence>
<protein>
    <submittedName>
        <fullName evidence="4">TetR/AcrR family transcriptional regulator</fullName>
    </submittedName>
</protein>
<evidence type="ECO:0000256" key="1">
    <source>
        <dbReference type="ARBA" id="ARBA00023125"/>
    </source>
</evidence>
<dbReference type="PROSITE" id="PS50977">
    <property type="entry name" value="HTH_TETR_2"/>
    <property type="match status" value="1"/>
</dbReference>
<dbReference type="RefSeq" id="WP_277564336.1">
    <property type="nucleotide sequence ID" value="NZ_JAPDHZ010000002.1"/>
</dbReference>
<evidence type="ECO:0000313" key="4">
    <source>
        <dbReference type="EMBL" id="MDG0790514.1"/>
    </source>
</evidence>
<dbReference type="SUPFAM" id="SSF46689">
    <property type="entry name" value="Homeodomain-like"/>
    <property type="match status" value="1"/>
</dbReference>